<accession>A0A0M0EBI5</accession>
<reference evidence="1" key="1">
    <citation type="submission" date="2015-08" db="EMBL/GenBank/DDBJ databases">
        <title>Draft genome sequence of Komagataeibacter europaeus CECT 8546 a cellulose producer strain from vinegar produced by the traditional method.</title>
        <authorList>
            <person name="Poehlein A."/>
            <person name="Valera M.J."/>
            <person name="Haack F.S."/>
            <person name="Mas A."/>
            <person name="Daniel R."/>
            <person name="Streit W.R."/>
            <person name="Mateo E."/>
        </authorList>
    </citation>
    <scope>NUCLEOTIDE SEQUENCE [LARGE SCALE GENOMIC DNA]</scope>
    <source>
        <strain evidence="1">CECT 8546</strain>
    </source>
</reference>
<dbReference type="AlphaFoldDB" id="A0A0M0EBI5"/>
<keyword evidence="2" id="KW-1185">Reference proteome</keyword>
<evidence type="ECO:0000313" key="2">
    <source>
        <dbReference type="Proteomes" id="UP000037566"/>
    </source>
</evidence>
<dbReference type="Proteomes" id="UP000037566">
    <property type="component" value="Unassembled WGS sequence"/>
</dbReference>
<gene>
    <name evidence="1" type="ORF">KOEU_39170</name>
</gene>
<evidence type="ECO:0000313" key="1">
    <source>
        <dbReference type="EMBL" id="KON62598.1"/>
    </source>
</evidence>
<dbReference type="PATRIC" id="fig|33995.3.peg.4335"/>
<proteinExistence type="predicted"/>
<comment type="caution">
    <text evidence="1">The sequence shown here is derived from an EMBL/GenBank/DDBJ whole genome shotgun (WGS) entry which is preliminary data.</text>
</comment>
<sequence>MTSTSGIPKDIAFFYLTQAPIAYALDVTNLGGFTESIQGQIANSLAAFTNGLDIGEDVNFDQAWAAAKLYDSAGSKTYRLNSLTIGRAGGALASSDVSMAFSEAAMGDASNVAFAVHPLT</sequence>
<organism evidence="1 2">
    <name type="scientific">Komagataeibacter europaeus</name>
    <name type="common">Gluconacetobacter europaeus</name>
    <dbReference type="NCBI Taxonomy" id="33995"/>
    <lineage>
        <taxon>Bacteria</taxon>
        <taxon>Pseudomonadati</taxon>
        <taxon>Pseudomonadota</taxon>
        <taxon>Alphaproteobacteria</taxon>
        <taxon>Acetobacterales</taxon>
        <taxon>Acetobacteraceae</taxon>
        <taxon>Komagataeibacter</taxon>
    </lineage>
</organism>
<name>A0A0M0EBI5_KOMEU</name>
<dbReference type="EMBL" id="LHUQ01000103">
    <property type="protein sequence ID" value="KON62598.1"/>
    <property type="molecule type" value="Genomic_DNA"/>
</dbReference>
<dbReference type="STRING" id="33995.KOEU_39170"/>
<protein>
    <submittedName>
        <fullName evidence="1">Uncharacterized protein</fullName>
    </submittedName>
</protein>